<dbReference type="Proteomes" id="UP000193218">
    <property type="component" value="Unassembled WGS sequence"/>
</dbReference>
<keyword evidence="3 6" id="KW-0067">ATP-binding</keyword>
<dbReference type="GO" id="GO:0005739">
    <property type="term" value="C:mitochondrion"/>
    <property type="evidence" value="ECO:0007669"/>
    <property type="project" value="TreeGrafter"/>
</dbReference>
<dbReference type="SUPFAM" id="SSF100950">
    <property type="entry name" value="NagB/RpiA/CoA transferase-like"/>
    <property type="match status" value="1"/>
</dbReference>
<accession>A0A1Y1UAX8</accession>
<dbReference type="Gene3D" id="3.40.50.10420">
    <property type="entry name" value="NagB/RpiA/CoA transferase-like"/>
    <property type="match status" value="1"/>
</dbReference>
<dbReference type="PIRSF" id="PIRSF006806">
    <property type="entry name" value="FTHF_cligase"/>
    <property type="match status" value="1"/>
</dbReference>
<sequence length="219" mass="23953">MSDIPSLSGNMSVGASKIALRRVMLRKLRDVSQDDLSAQSIAVTSRLLSSPFFKDAQSIGCYLSMAQGELRTDLIVRHILESGKKLYTPYLPNVAKAIGKPTPGSSAVNSEEDHPAPILASMQMLRLYSEEDLSLCPLDKWGIPDPGELRRDCQMKTAREDSMDAAASPIDLILVPGVAFDSLANRLGRGKAFYDRFLRIYVSEKGRPHIGNSSQSLQG</sequence>
<dbReference type="OrthoDB" id="2015992at2759"/>
<evidence type="ECO:0000313" key="8">
    <source>
        <dbReference type="Proteomes" id="UP000193218"/>
    </source>
</evidence>
<dbReference type="InterPro" id="IPR024185">
    <property type="entry name" value="FTHF_cligase-like_sf"/>
</dbReference>
<dbReference type="GO" id="GO:0005524">
    <property type="term" value="F:ATP binding"/>
    <property type="evidence" value="ECO:0007669"/>
    <property type="project" value="UniProtKB-KW"/>
</dbReference>
<feature type="binding site" evidence="6">
    <location>
        <begin position="186"/>
        <end position="194"/>
    </location>
    <ligand>
        <name>ATP</name>
        <dbReference type="ChEBI" id="CHEBI:30616"/>
    </ligand>
</feature>
<keyword evidence="8" id="KW-1185">Reference proteome</keyword>
<dbReference type="FunCoup" id="A0A1Y1UAX8">
    <property type="interactions" value="167"/>
</dbReference>
<feature type="binding site" evidence="6">
    <location>
        <position position="69"/>
    </location>
    <ligand>
        <name>substrate</name>
    </ligand>
</feature>
<name>A0A1Y1UAX8_9TREE</name>
<dbReference type="GO" id="GO:0035999">
    <property type="term" value="P:tetrahydrofolate interconversion"/>
    <property type="evidence" value="ECO:0007669"/>
    <property type="project" value="TreeGrafter"/>
</dbReference>
<dbReference type="EMBL" id="NBSH01000012">
    <property type="protein sequence ID" value="ORX35179.1"/>
    <property type="molecule type" value="Genomic_DNA"/>
</dbReference>
<feature type="binding site" evidence="6">
    <location>
        <position position="63"/>
    </location>
    <ligand>
        <name>substrate</name>
    </ligand>
</feature>
<gene>
    <name evidence="7" type="ORF">BD324DRAFT_122576</name>
</gene>
<feature type="binding site" evidence="6">
    <location>
        <begin position="17"/>
        <end position="21"/>
    </location>
    <ligand>
        <name>ATP</name>
        <dbReference type="ChEBI" id="CHEBI:30616"/>
    </ligand>
</feature>
<dbReference type="EC" id="6.3.3.2" evidence="5"/>
<evidence type="ECO:0000256" key="1">
    <source>
        <dbReference type="ARBA" id="ARBA00010638"/>
    </source>
</evidence>
<evidence type="ECO:0000256" key="5">
    <source>
        <dbReference type="ARBA" id="ARBA00038966"/>
    </source>
</evidence>
<dbReference type="GO" id="GO:0030272">
    <property type="term" value="F:5-formyltetrahydrofolate cyclo-ligase activity"/>
    <property type="evidence" value="ECO:0007669"/>
    <property type="project" value="UniProtKB-EC"/>
</dbReference>
<dbReference type="PANTHER" id="PTHR23407">
    <property type="entry name" value="ATPASE INHIBITOR/5-FORMYLTETRAHYDROFOLATE CYCLO-LIGASE"/>
    <property type="match status" value="1"/>
</dbReference>
<comment type="catalytic activity">
    <reaction evidence="4">
        <text>(6S)-5-formyl-5,6,7,8-tetrahydrofolate + ATP = (6R)-5,10-methenyltetrahydrofolate + ADP + phosphate</text>
        <dbReference type="Rhea" id="RHEA:10488"/>
        <dbReference type="ChEBI" id="CHEBI:30616"/>
        <dbReference type="ChEBI" id="CHEBI:43474"/>
        <dbReference type="ChEBI" id="CHEBI:57455"/>
        <dbReference type="ChEBI" id="CHEBI:57457"/>
        <dbReference type="ChEBI" id="CHEBI:456216"/>
        <dbReference type="EC" id="6.3.3.2"/>
    </reaction>
</comment>
<evidence type="ECO:0000256" key="6">
    <source>
        <dbReference type="PIRSR" id="PIRSR006806-1"/>
    </source>
</evidence>
<dbReference type="InParanoid" id="A0A1Y1UAX8"/>
<dbReference type="RefSeq" id="XP_021869395.1">
    <property type="nucleotide sequence ID" value="XM_022011961.1"/>
</dbReference>
<dbReference type="STRING" id="4999.A0A1Y1UAX8"/>
<dbReference type="Pfam" id="PF01812">
    <property type="entry name" value="5-FTHF_cyc-lig"/>
    <property type="match status" value="1"/>
</dbReference>
<protein>
    <recommendedName>
        <fullName evidence="5">5-formyltetrahydrofolate cyclo-ligase</fullName>
        <ecNumber evidence="5">6.3.3.2</ecNumber>
    </recommendedName>
</protein>
<organism evidence="7 8">
    <name type="scientific">Kockovaella imperatae</name>
    <dbReference type="NCBI Taxonomy" id="4999"/>
    <lineage>
        <taxon>Eukaryota</taxon>
        <taxon>Fungi</taxon>
        <taxon>Dikarya</taxon>
        <taxon>Basidiomycota</taxon>
        <taxon>Agaricomycotina</taxon>
        <taxon>Tremellomycetes</taxon>
        <taxon>Tremellales</taxon>
        <taxon>Cuniculitremaceae</taxon>
        <taxon>Kockovaella</taxon>
    </lineage>
</organism>
<dbReference type="GeneID" id="33553769"/>
<evidence type="ECO:0000256" key="4">
    <source>
        <dbReference type="ARBA" id="ARBA00036539"/>
    </source>
</evidence>
<evidence type="ECO:0000256" key="3">
    <source>
        <dbReference type="ARBA" id="ARBA00022840"/>
    </source>
</evidence>
<proteinExistence type="inferred from homology"/>
<keyword evidence="2 6" id="KW-0547">Nucleotide-binding</keyword>
<reference evidence="7 8" key="1">
    <citation type="submission" date="2017-03" db="EMBL/GenBank/DDBJ databases">
        <title>Widespread Adenine N6-methylation of Active Genes in Fungi.</title>
        <authorList>
            <consortium name="DOE Joint Genome Institute"/>
            <person name="Mondo S.J."/>
            <person name="Dannebaum R.O."/>
            <person name="Kuo R.C."/>
            <person name="Louie K.B."/>
            <person name="Bewick A.J."/>
            <person name="Labutti K."/>
            <person name="Haridas S."/>
            <person name="Kuo A."/>
            <person name="Salamov A."/>
            <person name="Ahrendt S.R."/>
            <person name="Lau R."/>
            <person name="Bowen B.P."/>
            <person name="Lipzen A."/>
            <person name="Sullivan W."/>
            <person name="Andreopoulos W.B."/>
            <person name="Clum A."/>
            <person name="Lindquist E."/>
            <person name="Daum C."/>
            <person name="Northen T.R."/>
            <person name="Ramamoorthy G."/>
            <person name="Schmitz R.J."/>
            <person name="Gryganskyi A."/>
            <person name="Culley D."/>
            <person name="Magnuson J."/>
            <person name="James T.Y."/>
            <person name="O'Malley M.A."/>
            <person name="Stajich J.E."/>
            <person name="Spatafora J.W."/>
            <person name="Visel A."/>
            <person name="Grigoriev I.V."/>
        </authorList>
    </citation>
    <scope>NUCLEOTIDE SEQUENCE [LARGE SCALE GENOMIC DNA]</scope>
    <source>
        <strain evidence="7 8">NRRL Y-17943</strain>
    </source>
</reference>
<comment type="caution">
    <text evidence="7">The sequence shown here is derived from an EMBL/GenBank/DDBJ whole genome shotgun (WGS) entry which is preliminary data.</text>
</comment>
<dbReference type="InterPro" id="IPR037171">
    <property type="entry name" value="NagB/RpiA_transferase-like"/>
</dbReference>
<dbReference type="AlphaFoldDB" id="A0A1Y1UAX8"/>
<dbReference type="InterPro" id="IPR002698">
    <property type="entry name" value="FTHF_cligase"/>
</dbReference>
<comment type="similarity">
    <text evidence="1">Belongs to the 5-formyltetrahydrofolate cyclo-ligase family.</text>
</comment>
<evidence type="ECO:0000256" key="2">
    <source>
        <dbReference type="ARBA" id="ARBA00022741"/>
    </source>
</evidence>
<dbReference type="GO" id="GO:0009396">
    <property type="term" value="P:folic acid-containing compound biosynthetic process"/>
    <property type="evidence" value="ECO:0007669"/>
    <property type="project" value="TreeGrafter"/>
</dbReference>
<dbReference type="PANTHER" id="PTHR23407:SF1">
    <property type="entry name" value="5-FORMYLTETRAHYDROFOLATE CYCLO-LIGASE"/>
    <property type="match status" value="1"/>
</dbReference>
<evidence type="ECO:0000313" key="7">
    <source>
        <dbReference type="EMBL" id="ORX35179.1"/>
    </source>
</evidence>